<accession>A0A2N7PLF4</accession>
<dbReference type="FunFam" id="1.20.58.220:FF:000004">
    <property type="entry name" value="Phosphate-specific transport system accessory protein PhoU"/>
    <property type="match status" value="1"/>
</dbReference>
<dbReference type="InterPro" id="IPR038078">
    <property type="entry name" value="PhoU-like_sf"/>
</dbReference>
<comment type="similarity">
    <text evidence="3">Belongs to the UPF0111 family.</text>
</comment>
<dbReference type="GO" id="GO:0005737">
    <property type="term" value="C:cytoplasm"/>
    <property type="evidence" value="ECO:0007669"/>
    <property type="project" value="UniProtKB-SubCell"/>
</dbReference>
<evidence type="ECO:0000256" key="4">
    <source>
        <dbReference type="ARBA" id="ARBA00011738"/>
    </source>
</evidence>
<comment type="subunit">
    <text evidence="4">Homodimer.</text>
</comment>
<dbReference type="PANTHER" id="PTHR42930:SF3">
    <property type="entry name" value="PHOSPHATE-SPECIFIC TRANSPORT SYSTEM ACCESSORY PROTEIN PHOU"/>
    <property type="match status" value="1"/>
</dbReference>
<dbReference type="PANTHER" id="PTHR42930">
    <property type="entry name" value="PHOSPHATE-SPECIFIC TRANSPORT SYSTEM ACCESSORY PROTEIN PHOU"/>
    <property type="match status" value="1"/>
</dbReference>
<evidence type="ECO:0000313" key="11">
    <source>
        <dbReference type="EMBL" id="PMP64532.1"/>
    </source>
</evidence>
<dbReference type="NCBIfam" id="TIGR02135">
    <property type="entry name" value="phoU_full"/>
    <property type="match status" value="1"/>
</dbReference>
<comment type="function">
    <text evidence="8">Plays a role in the regulation of phosphate uptake.</text>
</comment>
<evidence type="ECO:0000256" key="2">
    <source>
        <dbReference type="ARBA" id="ARBA00008107"/>
    </source>
</evidence>
<feature type="domain" description="PhoU" evidence="10">
    <location>
        <begin position="18"/>
        <end position="105"/>
    </location>
</feature>
<dbReference type="AlphaFoldDB" id="A0A2N7PLF4"/>
<dbReference type="InterPro" id="IPR018445">
    <property type="entry name" value="Put_Phosphate_transp_reg"/>
</dbReference>
<proteinExistence type="inferred from homology"/>
<organism evidence="11 12">
    <name type="scientific">Caldimicrobium thiodismutans</name>
    <dbReference type="NCBI Taxonomy" id="1653476"/>
    <lineage>
        <taxon>Bacteria</taxon>
        <taxon>Pseudomonadati</taxon>
        <taxon>Thermodesulfobacteriota</taxon>
        <taxon>Thermodesulfobacteria</taxon>
        <taxon>Thermodesulfobacteriales</taxon>
        <taxon>Thermodesulfobacteriaceae</taxon>
        <taxon>Caldimicrobium</taxon>
    </lineage>
</organism>
<dbReference type="InterPro" id="IPR028366">
    <property type="entry name" value="PhoU"/>
</dbReference>
<evidence type="ECO:0000313" key="12">
    <source>
        <dbReference type="Proteomes" id="UP000235731"/>
    </source>
</evidence>
<evidence type="ECO:0000256" key="7">
    <source>
        <dbReference type="ARBA" id="ARBA00022592"/>
    </source>
</evidence>
<gene>
    <name evidence="11" type="primary">phoU</name>
    <name evidence="11" type="ORF">C0197_00310</name>
</gene>
<evidence type="ECO:0000256" key="6">
    <source>
        <dbReference type="ARBA" id="ARBA00022490"/>
    </source>
</evidence>
<dbReference type="Pfam" id="PF01865">
    <property type="entry name" value="PhoU_div"/>
    <property type="match status" value="1"/>
</dbReference>
<dbReference type="Proteomes" id="UP000235731">
    <property type="component" value="Unassembled WGS sequence"/>
</dbReference>
<keyword evidence="6" id="KW-0963">Cytoplasm</keyword>
<feature type="domain" description="PhoU" evidence="10">
    <location>
        <begin position="123"/>
        <end position="206"/>
    </location>
</feature>
<evidence type="ECO:0000256" key="5">
    <source>
        <dbReference type="ARBA" id="ARBA00022448"/>
    </source>
</evidence>
<dbReference type="GO" id="GO:0045936">
    <property type="term" value="P:negative regulation of phosphate metabolic process"/>
    <property type="evidence" value="ECO:0007669"/>
    <property type="project" value="InterPro"/>
</dbReference>
<dbReference type="EMBL" id="PNIE01000005">
    <property type="protein sequence ID" value="PMP64532.1"/>
    <property type="molecule type" value="Genomic_DNA"/>
</dbReference>
<name>A0A2N7PLF4_9BACT</name>
<evidence type="ECO:0000256" key="3">
    <source>
        <dbReference type="ARBA" id="ARBA00008591"/>
    </source>
</evidence>
<reference evidence="11 12" key="1">
    <citation type="submission" date="2018-01" db="EMBL/GenBank/DDBJ databases">
        <title>Metagenomic assembled genomes from two thermal pools in the Uzon Caldera, Kamchatka, Russia.</title>
        <authorList>
            <person name="Wilkins L."/>
            <person name="Ettinger C."/>
        </authorList>
    </citation>
    <scope>NUCLEOTIDE SEQUENCE [LARGE SCALE GENOMIC DNA]</scope>
    <source>
        <strain evidence="11">ZAV-15</strain>
    </source>
</reference>
<evidence type="ECO:0000256" key="1">
    <source>
        <dbReference type="ARBA" id="ARBA00004496"/>
    </source>
</evidence>
<dbReference type="GO" id="GO:0030643">
    <property type="term" value="P:intracellular phosphate ion homeostasis"/>
    <property type="evidence" value="ECO:0007669"/>
    <property type="project" value="InterPro"/>
</dbReference>
<keyword evidence="7" id="KW-0592">Phosphate transport</keyword>
<comment type="caution">
    <text evidence="11">The sequence shown here is derived from an EMBL/GenBank/DDBJ whole genome shotgun (WGS) entry which is preliminary data.</text>
</comment>
<sequence length="445" mass="51453">MVRLALERDLQILKNLLLDMATSVSEMTSGAILAFEKLEEYKAKKVIEFDNQIDYMEHMVTLTALEIVALQQPVAKDLRFIVSSIDIARNLERLADQAVNIAERVANLLKYKDHLLVSCKLNILDMAREALLMLENAINAFISEDTEKARRVIAHDDVVDELKREYIKQIKDCMRGDPLLVDAGVEYIIVVQNLERVADLACNIAEGVIFTVEGKMPKIEKVTLPTVHELLLKELPVFDYLLKHARLVLECIERLPLAFEAYFKQDKSRLEEIVRHIIEIEREADKIKTNIRGHLPKGLILPVEKFELFLYLKEQDAIADSAEQILTWLSFKEIKYPEEFSQKLEDLLLQSIEPLKYFEDMIKYSGDFLITWNEDSRNRAKELIRAIRYKEFLTEEAGNQLKKFTFERLSDPMELLFTLKLIDLICDIPGHAENAADLMRAMIAK</sequence>
<evidence type="ECO:0000259" key="10">
    <source>
        <dbReference type="Pfam" id="PF01895"/>
    </source>
</evidence>
<keyword evidence="5" id="KW-0813">Transport</keyword>
<dbReference type="SUPFAM" id="SSF109755">
    <property type="entry name" value="PhoU-like"/>
    <property type="match status" value="2"/>
</dbReference>
<evidence type="ECO:0000256" key="9">
    <source>
        <dbReference type="ARBA" id="ARBA00069911"/>
    </source>
</evidence>
<comment type="similarity">
    <text evidence="2">Belongs to the PhoU family.</text>
</comment>
<evidence type="ECO:0000256" key="8">
    <source>
        <dbReference type="ARBA" id="ARBA00056181"/>
    </source>
</evidence>
<dbReference type="GO" id="GO:0006817">
    <property type="term" value="P:phosphate ion transport"/>
    <property type="evidence" value="ECO:0007669"/>
    <property type="project" value="UniProtKB-KW"/>
</dbReference>
<dbReference type="Pfam" id="PF01895">
    <property type="entry name" value="PhoU"/>
    <property type="match status" value="2"/>
</dbReference>
<protein>
    <recommendedName>
        <fullName evidence="9">Phosphate-specific transport system accessory protein PhoU homolog</fullName>
    </recommendedName>
</protein>
<dbReference type="Gene3D" id="1.20.58.220">
    <property type="entry name" value="Phosphate transport system protein phou homolog 2, domain 2"/>
    <property type="match status" value="2"/>
</dbReference>
<dbReference type="InterPro" id="IPR026022">
    <property type="entry name" value="PhoU_dom"/>
</dbReference>
<comment type="subcellular location">
    <subcellularLocation>
        <location evidence="1">Cytoplasm</location>
    </subcellularLocation>
</comment>